<keyword evidence="4" id="KW-0255">Endonuclease</keyword>
<feature type="domain" description="HNH nuclease" evidence="3">
    <location>
        <begin position="429"/>
        <end position="481"/>
    </location>
</feature>
<protein>
    <submittedName>
        <fullName evidence="4">HNH endonuclease</fullName>
    </submittedName>
</protein>
<dbReference type="GO" id="GO:0004519">
    <property type="term" value="F:endonuclease activity"/>
    <property type="evidence" value="ECO:0007669"/>
    <property type="project" value="UniProtKB-KW"/>
</dbReference>
<keyword evidence="4" id="KW-0378">Hydrolase</keyword>
<dbReference type="SMART" id="SM00507">
    <property type="entry name" value="HNHc"/>
    <property type="match status" value="1"/>
</dbReference>
<evidence type="ECO:0000313" key="5">
    <source>
        <dbReference type="Proteomes" id="UP001056535"/>
    </source>
</evidence>
<organism evidence="4 5">
    <name type="scientific">Ornithinimicrobium cryptoxanthini</name>
    <dbReference type="NCBI Taxonomy" id="2934161"/>
    <lineage>
        <taxon>Bacteria</taxon>
        <taxon>Bacillati</taxon>
        <taxon>Actinomycetota</taxon>
        <taxon>Actinomycetes</taxon>
        <taxon>Micrococcales</taxon>
        <taxon>Ornithinimicrobiaceae</taxon>
        <taxon>Ornithinimicrobium</taxon>
    </lineage>
</organism>
<dbReference type="Pfam" id="PF01844">
    <property type="entry name" value="HNH"/>
    <property type="match status" value="1"/>
</dbReference>
<dbReference type="RefSeq" id="WP_252620461.1">
    <property type="nucleotide sequence ID" value="NZ_CP099490.1"/>
</dbReference>
<dbReference type="InterPro" id="IPR003615">
    <property type="entry name" value="HNH_nuc"/>
</dbReference>
<feature type="compositionally biased region" description="Acidic residues" evidence="2">
    <location>
        <begin position="31"/>
        <end position="40"/>
    </location>
</feature>
<dbReference type="Proteomes" id="UP001056535">
    <property type="component" value="Chromosome"/>
</dbReference>
<evidence type="ECO:0000259" key="3">
    <source>
        <dbReference type="SMART" id="SM00507"/>
    </source>
</evidence>
<dbReference type="InterPro" id="IPR002711">
    <property type="entry name" value="HNH"/>
</dbReference>
<evidence type="ECO:0000256" key="2">
    <source>
        <dbReference type="SAM" id="MobiDB-lite"/>
    </source>
</evidence>
<keyword evidence="5" id="KW-1185">Reference proteome</keyword>
<accession>A0ABY4YGL6</accession>
<keyword evidence="4" id="KW-0540">Nuclease</keyword>
<dbReference type="InterPro" id="IPR003870">
    <property type="entry name" value="DUF222"/>
</dbReference>
<proteinExistence type="inferred from homology"/>
<evidence type="ECO:0000313" key="4">
    <source>
        <dbReference type="EMBL" id="USQ75909.1"/>
    </source>
</evidence>
<dbReference type="EMBL" id="CP099490">
    <property type="protein sequence ID" value="USQ75909.1"/>
    <property type="molecule type" value="Genomic_DNA"/>
</dbReference>
<dbReference type="Pfam" id="PF02720">
    <property type="entry name" value="DUF222"/>
    <property type="match status" value="1"/>
</dbReference>
<comment type="similarity">
    <text evidence="1">Belongs to the Rv1128c/1148c/1588c/1702c/1945/3466 family.</text>
</comment>
<name>A0ABY4YGL6_9MICO</name>
<evidence type="ECO:0000256" key="1">
    <source>
        <dbReference type="ARBA" id="ARBA00023450"/>
    </source>
</evidence>
<gene>
    <name evidence="4" type="ORF">NF557_15120</name>
</gene>
<sequence>MDQGSRSDSHGGATVAAPDVPTQDNTAQDGTDQDGTDQDGADAGGRGPMKYRPVIGTGPLREASSCSGPLVPPDDADPQAAGDLDGSGRADGGPRLTASGHEVPEFAAGTAHMTQMLAGDFPLETLPEEALGETIGAAQALVQAAQSLLTAATHEAITRGLPGESGHTVPDWITTWAPMIDRPEALATARVAAAIDDDRFEALSEKVTDGSARVSRANIITRLTQELTPIATKESLQALTDVMTDIVETTGLRALAQIGTEAKKLLIEPDDDDELDDKQGARRLLRRTGTVAGLAEWQLLLDDEAEAILLAALDPLSKPRPGADEHGAHQLDPRTASTRRADALLEIIGRGVAAPEGTVVTDKAKIQVTIGHEALAGKVSGGGTTATGQRLSAGTIRRLACDAQIIPIVLGGPSEPLDVGTTRRLFTPAQRKAVHLRDKGCSFPGCTMPTSWTDLHHVIHWIFGGATDLSNAAALCRRHHVTVHRYGYTATITATEVTWHLPGTSTGTHAAPLVDT</sequence>
<feature type="region of interest" description="Disordered" evidence="2">
    <location>
        <begin position="1"/>
        <end position="100"/>
    </location>
</feature>
<dbReference type="CDD" id="cd00085">
    <property type="entry name" value="HNHc"/>
    <property type="match status" value="1"/>
</dbReference>
<reference evidence="4" key="1">
    <citation type="submission" date="2022-06" db="EMBL/GenBank/DDBJ databases">
        <title>Ornithinimicrobium JY.X270.</title>
        <authorList>
            <person name="Huang Y."/>
        </authorList>
    </citation>
    <scope>NUCLEOTIDE SEQUENCE</scope>
    <source>
        <strain evidence="4">JY.X270</strain>
    </source>
</reference>